<dbReference type="SMART" id="SM00822">
    <property type="entry name" value="PKS_KR"/>
    <property type="match status" value="1"/>
</dbReference>
<dbReference type="PANTHER" id="PTHR45024">
    <property type="entry name" value="DEHYDROGENASES, SHORT CHAIN"/>
    <property type="match status" value="1"/>
</dbReference>
<dbReference type="PRINTS" id="PR00081">
    <property type="entry name" value="GDHRDH"/>
</dbReference>
<comment type="catalytic activity">
    <reaction evidence="17">
        <text>a (3R)-3-hydroxyacyl-CoA + NAD(+) = a 3-oxoacyl-CoA + NADH + H(+)</text>
        <dbReference type="Rhea" id="RHEA:32711"/>
        <dbReference type="ChEBI" id="CHEBI:15378"/>
        <dbReference type="ChEBI" id="CHEBI:57319"/>
        <dbReference type="ChEBI" id="CHEBI:57540"/>
        <dbReference type="ChEBI" id="CHEBI:57945"/>
        <dbReference type="ChEBI" id="CHEBI:90726"/>
        <dbReference type="EC" id="1.1.1.n12"/>
    </reaction>
</comment>
<dbReference type="GO" id="GO:0006631">
    <property type="term" value="P:fatty acid metabolic process"/>
    <property type="evidence" value="ECO:0007669"/>
    <property type="project" value="UniProtKB-KW"/>
</dbReference>
<dbReference type="EC" id="1.1.1.n12" evidence="5"/>
<evidence type="ECO:0000256" key="15">
    <source>
        <dbReference type="ARBA" id="ARBA00023268"/>
    </source>
</evidence>
<dbReference type="STRING" id="1806994.A0A507BW49"/>
<dbReference type="InterPro" id="IPR051687">
    <property type="entry name" value="Peroxisomal_Beta-Oxidation"/>
</dbReference>
<evidence type="ECO:0000256" key="2">
    <source>
        <dbReference type="ARBA" id="ARBA00005005"/>
    </source>
</evidence>
<dbReference type="EMBL" id="QEAO01000019">
    <property type="protein sequence ID" value="TPX33590.1"/>
    <property type="molecule type" value="Genomic_DNA"/>
</dbReference>
<evidence type="ECO:0000313" key="23">
    <source>
        <dbReference type="Proteomes" id="UP000319731"/>
    </source>
</evidence>
<evidence type="ECO:0000259" key="21">
    <source>
        <dbReference type="SMART" id="SM00822"/>
    </source>
</evidence>
<evidence type="ECO:0000256" key="8">
    <source>
        <dbReference type="ARBA" id="ARBA00022832"/>
    </source>
</evidence>
<dbReference type="GO" id="GO:0018812">
    <property type="term" value="F:3-hydroxyacyl-CoA dehydratase activity"/>
    <property type="evidence" value="ECO:0007669"/>
    <property type="project" value="UniProtKB-EC"/>
</dbReference>
<comment type="subcellular location">
    <subcellularLocation>
        <location evidence="1">Peroxisome</location>
    </subcellularLocation>
</comment>
<evidence type="ECO:0000256" key="16">
    <source>
        <dbReference type="ARBA" id="ARBA00029334"/>
    </source>
</evidence>
<keyword evidence="7" id="KW-0677">Repeat</keyword>
<evidence type="ECO:0000256" key="1">
    <source>
        <dbReference type="ARBA" id="ARBA00004275"/>
    </source>
</evidence>
<keyword evidence="8" id="KW-0276">Fatty acid metabolism</keyword>
<evidence type="ECO:0000256" key="7">
    <source>
        <dbReference type="ARBA" id="ARBA00022737"/>
    </source>
</evidence>
<organism evidence="22 23">
    <name type="scientific">Synchytrium microbalum</name>
    <dbReference type="NCBI Taxonomy" id="1806994"/>
    <lineage>
        <taxon>Eukaryota</taxon>
        <taxon>Fungi</taxon>
        <taxon>Fungi incertae sedis</taxon>
        <taxon>Chytridiomycota</taxon>
        <taxon>Chytridiomycota incertae sedis</taxon>
        <taxon>Chytridiomycetes</taxon>
        <taxon>Synchytriales</taxon>
        <taxon>Synchytriaceae</taxon>
        <taxon>Synchytrium</taxon>
    </lineage>
</organism>
<keyword evidence="11" id="KW-0443">Lipid metabolism</keyword>
<dbReference type="OrthoDB" id="3592703at2759"/>
<dbReference type="SUPFAM" id="SSF51735">
    <property type="entry name" value="NAD(P)-binding Rossmann-fold domains"/>
    <property type="match status" value="2"/>
</dbReference>
<dbReference type="InterPro" id="IPR002347">
    <property type="entry name" value="SDR_fam"/>
</dbReference>
<dbReference type="Proteomes" id="UP000319731">
    <property type="component" value="Unassembled WGS sequence"/>
</dbReference>
<comment type="catalytic activity">
    <reaction evidence="16">
        <text>a (3R)-3-hydroxyacyl-CoA = a (2E)-enoyl-CoA + H2O</text>
        <dbReference type="Rhea" id="RHEA:26526"/>
        <dbReference type="ChEBI" id="CHEBI:15377"/>
        <dbReference type="ChEBI" id="CHEBI:57319"/>
        <dbReference type="ChEBI" id="CHEBI:58856"/>
        <dbReference type="EC" id="4.2.1.119"/>
    </reaction>
</comment>
<evidence type="ECO:0000256" key="17">
    <source>
        <dbReference type="ARBA" id="ARBA00052025"/>
    </source>
</evidence>
<evidence type="ECO:0000256" key="3">
    <source>
        <dbReference type="ARBA" id="ARBA00006484"/>
    </source>
</evidence>
<comment type="caution">
    <text evidence="22">The sequence shown here is derived from an EMBL/GenBank/DDBJ whole genome shotgun (WGS) entry which is preliminary data.</text>
</comment>
<evidence type="ECO:0000256" key="12">
    <source>
        <dbReference type="ARBA" id="ARBA00023140"/>
    </source>
</evidence>
<comment type="similarity">
    <text evidence="3">Belongs to the short-chain dehydrogenases/reductases (SDR) family.</text>
</comment>
<keyword evidence="12" id="KW-0576">Peroxisome</keyword>
<dbReference type="PRINTS" id="PR00080">
    <property type="entry name" value="SDRFAMILY"/>
</dbReference>
<comment type="function">
    <text evidence="18">Second trifunctional enzyme acting on the beta-oxidation pathway for fatty acids, possessing hydratase-dehydrogenase-epimerase activities. Converts trans-2-enoyl-CoA via D-3-hydroxyacyl-CoA to 3-ketoacyl-CoA.</text>
</comment>
<keyword evidence="23" id="KW-1185">Reference proteome</keyword>
<evidence type="ECO:0000256" key="13">
    <source>
        <dbReference type="ARBA" id="ARBA00023235"/>
    </source>
</evidence>
<dbReference type="InterPro" id="IPR057326">
    <property type="entry name" value="KR_dom"/>
</dbReference>
<dbReference type="PROSITE" id="PS00061">
    <property type="entry name" value="ADH_SHORT"/>
    <property type="match status" value="2"/>
</dbReference>
<name>A0A507BW49_9FUNG</name>
<keyword evidence="9" id="KW-0521">NADP</keyword>
<evidence type="ECO:0000256" key="5">
    <source>
        <dbReference type="ARBA" id="ARBA00012456"/>
    </source>
</evidence>
<dbReference type="InterPro" id="IPR020904">
    <property type="entry name" value="Sc_DH/Rdtase_CS"/>
</dbReference>
<evidence type="ECO:0000256" key="20">
    <source>
        <dbReference type="ARBA" id="ARBA00081853"/>
    </source>
</evidence>
<evidence type="ECO:0000256" key="10">
    <source>
        <dbReference type="ARBA" id="ARBA00023002"/>
    </source>
</evidence>
<dbReference type="FunFam" id="3.40.50.720:FF:000185">
    <property type="entry name" value="peroxisomal multifunctional enzyme type 2"/>
    <property type="match status" value="1"/>
</dbReference>
<proteinExistence type="inferred from homology"/>
<dbReference type="GO" id="GO:0016853">
    <property type="term" value="F:isomerase activity"/>
    <property type="evidence" value="ECO:0007669"/>
    <property type="project" value="UniProtKB-KW"/>
</dbReference>
<reference evidence="22 23" key="1">
    <citation type="journal article" date="2019" name="Sci. Rep.">
        <title>Comparative genomics of chytrid fungi reveal insights into the obligate biotrophic and pathogenic lifestyle of Synchytrium endobioticum.</title>
        <authorList>
            <person name="van de Vossenberg B.T.L.H."/>
            <person name="Warris S."/>
            <person name="Nguyen H.D.T."/>
            <person name="van Gent-Pelzer M.P.E."/>
            <person name="Joly D.L."/>
            <person name="van de Geest H.C."/>
            <person name="Bonants P.J.M."/>
            <person name="Smith D.S."/>
            <person name="Levesque C.A."/>
            <person name="van der Lee T.A.J."/>
        </authorList>
    </citation>
    <scope>NUCLEOTIDE SEQUENCE [LARGE SCALE GENOMIC DNA]</scope>
    <source>
        <strain evidence="22 23">JEL517</strain>
    </source>
</reference>
<dbReference type="PANTHER" id="PTHR45024:SF2">
    <property type="entry name" value="SCP2 DOMAIN-CONTAINING PROTEIN"/>
    <property type="match status" value="1"/>
</dbReference>
<sequence length="627" mass="67560">MSLRFDNKVAVITGAGNGLGRAYALLFASRGAKVVVNDLGGSAFGQGASKNAADKVVDEIRAAGGTAVASYDSVTEGEKIIDAAIKAFGRVDILVNNAGILRDKSFGRMSDEDWDLIHQVHVYGSYRCAKAAWPHMQKQNYGRIINTSSTSGIYGNFGQANYAAAKLALHGFTLSLCKEGVKYNIKCNTLAPAAGSRLTATVSSPERVEAMKPDYVASLVGYMCHESFPDTGLLFEANANWFTEYRFERSKGAVFRLDESYTPAAVRARFGEIVDFSQHEYPNMNSGVSSMDRIKQSMALPKNPQGTAIRFDDRVAVVTGAGAGLGRAYAMLLASLGAKVVVNDLGGAFNGVGSSKSSADKVVEEIVAAGGIAVANYDNVEQGEKIIDTAIKAFGKIDILINNAGILRDKSFARMTDDDFDIIQRVHLKGTYRTSKAAWEHMRKQKYGRIVNTTSSVGLYGNFGQTNYSCAKLGTVGLSSTLAIEGMKDNINVNVIGPGAGTRLTATVMPPEMVEALKPEYVAPLVVYLCSEICRETNNVFESSTGWAAKVRWQRSAGYFHPFGKVASIEEIQAKYPQIRSFESGFAYPERSMDSAAMASTNFPDELRKVAKRLPRGNAAAATDSKL</sequence>
<keyword evidence="10" id="KW-0560">Oxidoreductase</keyword>
<dbReference type="GO" id="GO:0005777">
    <property type="term" value="C:peroxisome"/>
    <property type="evidence" value="ECO:0007669"/>
    <property type="project" value="UniProtKB-SubCell"/>
</dbReference>
<evidence type="ECO:0000256" key="9">
    <source>
        <dbReference type="ARBA" id="ARBA00022857"/>
    </source>
</evidence>
<dbReference type="EC" id="4.2.1.119" evidence="6"/>
<comment type="pathway">
    <text evidence="2">Lipid metabolism; fatty acid beta-oxidation.</text>
</comment>
<keyword evidence="15" id="KW-0511">Multifunctional enzyme</keyword>
<dbReference type="GeneID" id="42004733"/>
<evidence type="ECO:0000256" key="11">
    <source>
        <dbReference type="ARBA" id="ARBA00023098"/>
    </source>
</evidence>
<comment type="subunit">
    <text evidence="4">Monomer.</text>
</comment>
<dbReference type="AlphaFoldDB" id="A0A507BW49"/>
<keyword evidence="13" id="KW-0413">Isomerase</keyword>
<dbReference type="RefSeq" id="XP_031024532.1">
    <property type="nucleotide sequence ID" value="XM_031169436.1"/>
</dbReference>
<evidence type="ECO:0000256" key="19">
    <source>
        <dbReference type="ARBA" id="ARBA00073871"/>
    </source>
</evidence>
<evidence type="ECO:0000256" key="18">
    <source>
        <dbReference type="ARBA" id="ARBA00055743"/>
    </source>
</evidence>
<dbReference type="Gene3D" id="3.40.50.720">
    <property type="entry name" value="NAD(P)-binding Rossmann-like Domain"/>
    <property type="match status" value="2"/>
</dbReference>
<dbReference type="InterPro" id="IPR036291">
    <property type="entry name" value="NAD(P)-bd_dom_sf"/>
</dbReference>
<dbReference type="Gene3D" id="1.10.287.4290">
    <property type="match status" value="1"/>
</dbReference>
<evidence type="ECO:0000256" key="6">
    <source>
        <dbReference type="ARBA" id="ARBA00013156"/>
    </source>
</evidence>
<gene>
    <name evidence="22" type="ORF">SmJEL517_g03508</name>
</gene>
<protein>
    <recommendedName>
        <fullName evidence="19">Peroxisomal hydratase-dehydrogenase-epimerase</fullName>
        <ecNumber evidence="5">1.1.1.n12</ecNumber>
        <ecNumber evidence="6">4.2.1.119</ecNumber>
    </recommendedName>
    <alternativeName>
        <fullName evidence="20">Multifunctional beta-oxidation protein</fullName>
    </alternativeName>
</protein>
<feature type="domain" description="Ketoreductase" evidence="21">
    <location>
        <begin position="8"/>
        <end position="182"/>
    </location>
</feature>
<dbReference type="CDD" id="cd05353">
    <property type="entry name" value="hydroxyacyl-CoA-like_DH_SDR_c-like"/>
    <property type="match status" value="2"/>
</dbReference>
<accession>A0A507BW49</accession>
<dbReference type="GO" id="GO:0016491">
    <property type="term" value="F:oxidoreductase activity"/>
    <property type="evidence" value="ECO:0007669"/>
    <property type="project" value="UniProtKB-KW"/>
</dbReference>
<dbReference type="FunFam" id="3.40.50.720:FF:000410">
    <property type="entry name" value="Peroxisomal multifunctional beta-oxidation protein"/>
    <property type="match status" value="1"/>
</dbReference>
<evidence type="ECO:0000313" key="22">
    <source>
        <dbReference type="EMBL" id="TPX33590.1"/>
    </source>
</evidence>
<keyword evidence="14" id="KW-0456">Lyase</keyword>
<evidence type="ECO:0000256" key="14">
    <source>
        <dbReference type="ARBA" id="ARBA00023239"/>
    </source>
</evidence>
<dbReference type="Pfam" id="PF00106">
    <property type="entry name" value="adh_short"/>
    <property type="match status" value="2"/>
</dbReference>
<evidence type="ECO:0000256" key="4">
    <source>
        <dbReference type="ARBA" id="ARBA00011245"/>
    </source>
</evidence>